<evidence type="ECO:0008006" key="3">
    <source>
        <dbReference type="Google" id="ProtNLM"/>
    </source>
</evidence>
<dbReference type="AlphaFoldDB" id="A0A8S1MUR7"/>
<proteinExistence type="predicted"/>
<sequence>MSRLIVKNIPNLITESQLKTIFEKKVKFLMLKLFLKEIRIEGSVLLGIKMNQMQSNLVKSYSRIISIQKNSQKLRIRNYKKGEKEQRRLRRKRNTQKYDKSKKFQEFLELMKTNKKTNSEISWNDNVNKEVDEIFEKIEKEKPKIGQQPKSNTLTNVIYVTNIPYTSTDQELRIAFKNMELSLVCKYQNKEEDHFLVFVFLSINFQRKQLGHLMNQITKLFWEGRIFHFRPQFKDDKEEQLKQEQQLKQEKMIGEEKSSYKKFKKQQMLERLIDTTSWNTLFLNPNTIIEGICKKYSLDKKKILSEENDDMAVKMAQMETQVIKETKVWLKIVGLNIDFLIVKKNQCERSNIIIFVKNIQFRVYETDLNELFQDMVKQTKYFLLQTDQLELLLCKMISRLQMLLLIYKIINLQDQFYIQNGFQQLQWEK</sequence>
<reference evidence="1" key="1">
    <citation type="submission" date="2021-01" db="EMBL/GenBank/DDBJ databases">
        <authorList>
            <consortium name="Genoscope - CEA"/>
            <person name="William W."/>
        </authorList>
    </citation>
    <scope>NUCLEOTIDE SEQUENCE</scope>
</reference>
<dbReference type="EMBL" id="CAJJDM010000066">
    <property type="protein sequence ID" value="CAD8080565.1"/>
    <property type="molecule type" value="Genomic_DNA"/>
</dbReference>
<name>A0A8S1MUR7_PARPR</name>
<gene>
    <name evidence="1" type="ORF">PPRIM_AZ9-3.1.T0640021</name>
</gene>
<evidence type="ECO:0000313" key="2">
    <source>
        <dbReference type="Proteomes" id="UP000688137"/>
    </source>
</evidence>
<accession>A0A8S1MUR7</accession>
<organism evidence="1 2">
    <name type="scientific">Paramecium primaurelia</name>
    <dbReference type="NCBI Taxonomy" id="5886"/>
    <lineage>
        <taxon>Eukaryota</taxon>
        <taxon>Sar</taxon>
        <taxon>Alveolata</taxon>
        <taxon>Ciliophora</taxon>
        <taxon>Intramacronucleata</taxon>
        <taxon>Oligohymenophorea</taxon>
        <taxon>Peniculida</taxon>
        <taxon>Parameciidae</taxon>
        <taxon>Paramecium</taxon>
    </lineage>
</organism>
<comment type="caution">
    <text evidence="1">The sequence shown here is derived from an EMBL/GenBank/DDBJ whole genome shotgun (WGS) entry which is preliminary data.</text>
</comment>
<keyword evidence="2" id="KW-1185">Reference proteome</keyword>
<evidence type="ECO:0000313" key="1">
    <source>
        <dbReference type="EMBL" id="CAD8080565.1"/>
    </source>
</evidence>
<protein>
    <recommendedName>
        <fullName evidence="3">RRM domain-containing protein</fullName>
    </recommendedName>
</protein>
<dbReference type="Proteomes" id="UP000688137">
    <property type="component" value="Unassembled WGS sequence"/>
</dbReference>